<gene>
    <name evidence="2" type="ORF">BGZ70_010680</name>
</gene>
<protein>
    <submittedName>
        <fullName evidence="2">Uncharacterized protein</fullName>
    </submittedName>
</protein>
<name>A0A9P6LYF0_MORAP</name>
<feature type="region of interest" description="Disordered" evidence="1">
    <location>
        <begin position="1"/>
        <end position="34"/>
    </location>
</feature>
<sequence>MVEAVEVDETDATELREFLSEDDDEDDEDDDENEPINKLLMNISRTCTSSRAIVLGPVSSRISSLKI</sequence>
<accession>A0A9P6LYF0</accession>
<evidence type="ECO:0000256" key="1">
    <source>
        <dbReference type="SAM" id="MobiDB-lite"/>
    </source>
</evidence>
<proteinExistence type="predicted"/>
<feature type="non-terminal residue" evidence="2">
    <location>
        <position position="67"/>
    </location>
</feature>
<evidence type="ECO:0000313" key="2">
    <source>
        <dbReference type="EMBL" id="KAF9954048.1"/>
    </source>
</evidence>
<reference evidence="2" key="1">
    <citation type="journal article" date="2020" name="Fungal Divers.">
        <title>Resolving the Mortierellaceae phylogeny through synthesis of multi-gene phylogenetics and phylogenomics.</title>
        <authorList>
            <person name="Vandepol N."/>
            <person name="Liber J."/>
            <person name="Desiro A."/>
            <person name="Na H."/>
            <person name="Kennedy M."/>
            <person name="Barry K."/>
            <person name="Grigoriev I.V."/>
            <person name="Miller A.N."/>
            <person name="O'Donnell K."/>
            <person name="Stajich J.E."/>
            <person name="Bonito G."/>
        </authorList>
    </citation>
    <scope>NUCLEOTIDE SEQUENCE</scope>
    <source>
        <strain evidence="2">CK1249</strain>
    </source>
</reference>
<comment type="caution">
    <text evidence="2">The sequence shown here is derived from an EMBL/GenBank/DDBJ whole genome shotgun (WGS) entry which is preliminary data.</text>
</comment>
<feature type="compositionally biased region" description="Acidic residues" evidence="1">
    <location>
        <begin position="20"/>
        <end position="34"/>
    </location>
</feature>
<dbReference type="AlphaFoldDB" id="A0A9P6LYF0"/>
<dbReference type="EMBL" id="JAAAHY010000994">
    <property type="protein sequence ID" value="KAF9954048.1"/>
    <property type="molecule type" value="Genomic_DNA"/>
</dbReference>
<dbReference type="Proteomes" id="UP000738359">
    <property type="component" value="Unassembled WGS sequence"/>
</dbReference>
<evidence type="ECO:0000313" key="3">
    <source>
        <dbReference type="Proteomes" id="UP000738359"/>
    </source>
</evidence>
<organism evidence="2 3">
    <name type="scientific">Mortierella alpina</name>
    <name type="common">Oleaginous fungus</name>
    <name type="synonym">Mortierella renispora</name>
    <dbReference type="NCBI Taxonomy" id="64518"/>
    <lineage>
        <taxon>Eukaryota</taxon>
        <taxon>Fungi</taxon>
        <taxon>Fungi incertae sedis</taxon>
        <taxon>Mucoromycota</taxon>
        <taxon>Mortierellomycotina</taxon>
        <taxon>Mortierellomycetes</taxon>
        <taxon>Mortierellales</taxon>
        <taxon>Mortierellaceae</taxon>
        <taxon>Mortierella</taxon>
    </lineage>
</organism>
<keyword evidence="3" id="KW-1185">Reference proteome</keyword>
<feature type="compositionally biased region" description="Acidic residues" evidence="1">
    <location>
        <begin position="1"/>
        <end position="12"/>
    </location>
</feature>